<accession>A0ABS7DP00</accession>
<dbReference type="PANTHER" id="PTHR43531:SF11">
    <property type="entry name" value="METHYL-ACCEPTING CHEMOTAXIS PROTEIN 3"/>
    <property type="match status" value="1"/>
</dbReference>
<feature type="transmembrane region" description="Helical" evidence="9">
    <location>
        <begin position="12"/>
        <end position="34"/>
    </location>
</feature>
<dbReference type="Gene3D" id="1.10.287.950">
    <property type="entry name" value="Methyl-accepting chemotaxis protein"/>
    <property type="match status" value="1"/>
</dbReference>
<dbReference type="PANTHER" id="PTHR43531">
    <property type="entry name" value="PROTEIN ICFG"/>
    <property type="match status" value="1"/>
</dbReference>
<sequence length="696" mass="74250">MKKRQKIRKNSLSTLLSVFFIGTLAIALAVVVIINSVFTSRIFENTYEEQNQSAMQGLNSILSNYKTNLQDAGKELSQDTDFLDSVAEGNQFSIVEAMKNKVKAYNISYAFLTDARGNLLYSTTTDFDLPEFSKLNHVQEAMKGKDIVVNEALTGKTLCICSGTPVKRYGNLIGMISTVQSLEDHNVIDQLKQYTGCDFAVFYGDERVNTTLIKDQKRQTGTKMSASIAQKVLTGKQNYTGKADVLGTSMMVNYVPILGFDGKAIGAMFTGKSIAATEQHSMQTVAVSVGAALVVMLISTVSLRRIVRKRVKKPLGQIVTLANNMENGQIGISNKDAVKLTVETKDEVGQVAGAMENTLKSLQMYIGEISEVLSAVSRGDLTVKPRMQYLGDFSEIKSALDQIVESLNSVFSNIGCAAESVSSRSEQISSGAQALSQGASEQAGATEQLSATISEISSQIQKTAQNAAVASSIAKESTQAVEKGNQNIEEMLSAMNDIDSASEEIRKIIETIEDIAFQTNILALNAAVEAARAGAAGKGFSVVADEVRNLAGKSAQAASQTAKLIEKTISLVDNGMTVANSTAESFQNIRERTNQSAGLISEISNATGDQAAAVEQVTQGIAQIAQVVQVNSATSEENAAVSQDLSVQARELRALAEKFQLKDGTVRKVGAPIVPITAAQSKGAYAAGSVTGEKYG</sequence>
<comment type="subcellular location">
    <subcellularLocation>
        <location evidence="1">Cell membrane</location>
        <topology evidence="1">Multi-pass membrane protein</topology>
    </subcellularLocation>
</comment>
<keyword evidence="6 9" id="KW-0472">Membrane</keyword>
<evidence type="ECO:0000256" key="3">
    <source>
        <dbReference type="ARBA" id="ARBA00022500"/>
    </source>
</evidence>
<keyword evidence="2" id="KW-1003">Cell membrane</keyword>
<proteinExistence type="inferred from homology"/>
<organism evidence="12 13">
    <name type="scientific">Caproiciproducens faecalis</name>
    <dbReference type="NCBI Taxonomy" id="2820301"/>
    <lineage>
        <taxon>Bacteria</taxon>
        <taxon>Bacillati</taxon>
        <taxon>Bacillota</taxon>
        <taxon>Clostridia</taxon>
        <taxon>Eubacteriales</taxon>
        <taxon>Acutalibacteraceae</taxon>
        <taxon>Caproiciproducens</taxon>
    </lineage>
</organism>
<dbReference type="InterPro" id="IPR033463">
    <property type="entry name" value="sCache_3"/>
</dbReference>
<dbReference type="Gene3D" id="6.10.340.10">
    <property type="match status" value="1"/>
</dbReference>
<name>A0ABS7DP00_9FIRM</name>
<keyword evidence="4 9" id="KW-0812">Transmembrane</keyword>
<dbReference type="Pfam" id="PF00015">
    <property type="entry name" value="MCPsignal"/>
    <property type="match status" value="1"/>
</dbReference>
<dbReference type="Pfam" id="PF18947">
    <property type="entry name" value="HAMP_2"/>
    <property type="match status" value="1"/>
</dbReference>
<feature type="domain" description="Methyl-accepting transducer" evidence="10">
    <location>
        <begin position="417"/>
        <end position="646"/>
    </location>
</feature>
<dbReference type="InterPro" id="IPR051310">
    <property type="entry name" value="MCP_chemotaxis"/>
</dbReference>
<evidence type="ECO:0000313" key="12">
    <source>
        <dbReference type="EMBL" id="MBW7572826.1"/>
    </source>
</evidence>
<evidence type="ECO:0000256" key="6">
    <source>
        <dbReference type="ARBA" id="ARBA00023136"/>
    </source>
</evidence>
<dbReference type="SMART" id="SM00283">
    <property type="entry name" value="MA"/>
    <property type="match status" value="1"/>
</dbReference>
<evidence type="ECO:0000256" key="2">
    <source>
        <dbReference type="ARBA" id="ARBA00022475"/>
    </source>
</evidence>
<evidence type="ECO:0000259" key="11">
    <source>
        <dbReference type="PROSITE" id="PS50885"/>
    </source>
</evidence>
<evidence type="ECO:0000256" key="7">
    <source>
        <dbReference type="ARBA" id="ARBA00029447"/>
    </source>
</evidence>
<dbReference type="EMBL" id="JAGFNZ010000002">
    <property type="protein sequence ID" value="MBW7572826.1"/>
    <property type="molecule type" value="Genomic_DNA"/>
</dbReference>
<comment type="caution">
    <text evidence="12">The sequence shown here is derived from an EMBL/GenBank/DDBJ whole genome shotgun (WGS) entry which is preliminary data.</text>
</comment>
<evidence type="ECO:0000313" key="13">
    <source>
        <dbReference type="Proteomes" id="UP000719942"/>
    </source>
</evidence>
<dbReference type="InterPro" id="IPR003660">
    <property type="entry name" value="HAMP_dom"/>
</dbReference>
<evidence type="ECO:0000256" key="9">
    <source>
        <dbReference type="SAM" id="Phobius"/>
    </source>
</evidence>
<dbReference type="PROSITE" id="PS50111">
    <property type="entry name" value="CHEMOTAXIS_TRANSDUC_2"/>
    <property type="match status" value="1"/>
</dbReference>
<keyword evidence="5 9" id="KW-1133">Transmembrane helix</keyword>
<dbReference type="RefSeq" id="WP_219965202.1">
    <property type="nucleotide sequence ID" value="NZ_JAGFNZ010000002.1"/>
</dbReference>
<dbReference type="SUPFAM" id="SSF58104">
    <property type="entry name" value="Methyl-accepting chemotaxis protein (MCP) signaling domain"/>
    <property type="match status" value="1"/>
</dbReference>
<evidence type="ECO:0000256" key="5">
    <source>
        <dbReference type="ARBA" id="ARBA00022989"/>
    </source>
</evidence>
<dbReference type="InterPro" id="IPR029151">
    <property type="entry name" value="Sensor-like_sf"/>
</dbReference>
<evidence type="ECO:0000259" key="10">
    <source>
        <dbReference type="PROSITE" id="PS50111"/>
    </source>
</evidence>
<feature type="domain" description="HAMP" evidence="11">
    <location>
        <begin position="309"/>
        <end position="367"/>
    </location>
</feature>
<dbReference type="Pfam" id="PF17202">
    <property type="entry name" value="sCache_3_3"/>
    <property type="match status" value="1"/>
</dbReference>
<dbReference type="InterPro" id="IPR004090">
    <property type="entry name" value="Chemotax_Me-accpt_rcpt"/>
</dbReference>
<evidence type="ECO:0000256" key="4">
    <source>
        <dbReference type="ARBA" id="ARBA00022692"/>
    </source>
</evidence>
<dbReference type="SUPFAM" id="SSF103190">
    <property type="entry name" value="Sensory domain-like"/>
    <property type="match status" value="2"/>
</dbReference>
<reference evidence="12 13" key="1">
    <citation type="submission" date="2021-03" db="EMBL/GenBank/DDBJ databases">
        <title>Caproiciproducens sp. nov. isolated from feces of cow.</title>
        <authorList>
            <person name="Choi J.-Y."/>
        </authorList>
    </citation>
    <scope>NUCLEOTIDE SEQUENCE [LARGE SCALE GENOMIC DNA]</scope>
    <source>
        <strain evidence="12 13">AGMB10547</strain>
    </source>
</reference>
<protein>
    <submittedName>
        <fullName evidence="12">Cache domain-containing protein</fullName>
    </submittedName>
</protein>
<gene>
    <name evidence="12" type="ORF">J5W02_08355</name>
</gene>
<dbReference type="SMART" id="SM00304">
    <property type="entry name" value="HAMP"/>
    <property type="match status" value="1"/>
</dbReference>
<dbReference type="InterPro" id="IPR004089">
    <property type="entry name" value="MCPsignal_dom"/>
</dbReference>
<evidence type="ECO:0000256" key="1">
    <source>
        <dbReference type="ARBA" id="ARBA00004651"/>
    </source>
</evidence>
<dbReference type="PROSITE" id="PS50885">
    <property type="entry name" value="HAMP"/>
    <property type="match status" value="1"/>
</dbReference>
<comment type="similarity">
    <text evidence="7">Belongs to the methyl-accepting chemotaxis (MCP) protein family.</text>
</comment>
<dbReference type="PRINTS" id="PR00260">
    <property type="entry name" value="CHEMTRNSDUCR"/>
</dbReference>
<dbReference type="Proteomes" id="UP000719942">
    <property type="component" value="Unassembled WGS sequence"/>
</dbReference>
<keyword evidence="3" id="KW-0145">Chemotaxis</keyword>
<keyword evidence="13" id="KW-1185">Reference proteome</keyword>
<keyword evidence="8" id="KW-0807">Transducer</keyword>
<evidence type="ECO:0000256" key="8">
    <source>
        <dbReference type="PROSITE-ProRule" id="PRU00284"/>
    </source>
</evidence>